<protein>
    <submittedName>
        <fullName evidence="3">Uncharacterized protein</fullName>
    </submittedName>
</protein>
<proteinExistence type="predicted"/>
<sequence length="240" mass="24910">MFGMVTIRNDIETNGNVNRATDSPASAVDGSKNVNHLANGSRRSTMVELKPKAFNRKCVSLLALIVCVGVCFGVGMLFLYGHLVDRLNESASHGTMLHDKNGNPVKPITTTTTTTTSTTTTTARPVSTTEAAISTAASASTTPSTTEAPSPAKPRGGLIFFDSWIPSASEKGKSSDETTSQATITTTTTTSTKDKGSSQPTKPKATMSDDDIASSGRGAYSDDDDDDDDSASGSGSGNNK</sequence>
<accession>A0A182MG36</accession>
<dbReference type="Proteomes" id="UP000075883">
    <property type="component" value="Unassembled WGS sequence"/>
</dbReference>
<evidence type="ECO:0000256" key="2">
    <source>
        <dbReference type="SAM" id="Phobius"/>
    </source>
</evidence>
<evidence type="ECO:0000313" key="4">
    <source>
        <dbReference type="Proteomes" id="UP000075883"/>
    </source>
</evidence>
<reference evidence="4" key="1">
    <citation type="submission" date="2013-09" db="EMBL/GenBank/DDBJ databases">
        <title>The Genome Sequence of Anopheles culicifacies species A.</title>
        <authorList>
            <consortium name="The Broad Institute Genomics Platform"/>
            <person name="Neafsey D.E."/>
            <person name="Besansky N."/>
            <person name="Howell P."/>
            <person name="Walton C."/>
            <person name="Young S.K."/>
            <person name="Zeng Q."/>
            <person name="Gargeya S."/>
            <person name="Fitzgerald M."/>
            <person name="Haas B."/>
            <person name="Abouelleil A."/>
            <person name="Allen A.W."/>
            <person name="Alvarado L."/>
            <person name="Arachchi H.M."/>
            <person name="Berlin A.M."/>
            <person name="Chapman S.B."/>
            <person name="Gainer-Dewar J."/>
            <person name="Goldberg J."/>
            <person name="Griggs A."/>
            <person name="Gujja S."/>
            <person name="Hansen M."/>
            <person name="Howarth C."/>
            <person name="Imamovic A."/>
            <person name="Ireland A."/>
            <person name="Larimer J."/>
            <person name="McCowan C."/>
            <person name="Murphy C."/>
            <person name="Pearson M."/>
            <person name="Poon T.W."/>
            <person name="Priest M."/>
            <person name="Roberts A."/>
            <person name="Saif S."/>
            <person name="Shea T."/>
            <person name="Sisk P."/>
            <person name="Sykes S."/>
            <person name="Wortman J."/>
            <person name="Nusbaum C."/>
            <person name="Birren B."/>
        </authorList>
    </citation>
    <scope>NUCLEOTIDE SEQUENCE [LARGE SCALE GENOMIC DNA]</scope>
    <source>
        <strain evidence="4">A-37</strain>
    </source>
</reference>
<keyword evidence="4" id="KW-1185">Reference proteome</keyword>
<feature type="compositionally biased region" description="Low complexity" evidence="1">
    <location>
        <begin position="109"/>
        <end position="150"/>
    </location>
</feature>
<feature type="compositionally biased region" description="Low complexity" evidence="1">
    <location>
        <begin position="178"/>
        <end position="191"/>
    </location>
</feature>
<feature type="transmembrane region" description="Helical" evidence="2">
    <location>
        <begin position="59"/>
        <end position="80"/>
    </location>
</feature>
<evidence type="ECO:0000256" key="1">
    <source>
        <dbReference type="SAM" id="MobiDB-lite"/>
    </source>
</evidence>
<evidence type="ECO:0000313" key="3">
    <source>
        <dbReference type="EnsemblMetazoa" id="ACUA017452-PA"/>
    </source>
</evidence>
<name>A0A182MG36_9DIPT</name>
<dbReference type="EMBL" id="AXCM01013720">
    <property type="status" value="NOT_ANNOTATED_CDS"/>
    <property type="molecule type" value="Genomic_DNA"/>
</dbReference>
<keyword evidence="2" id="KW-0812">Transmembrane</keyword>
<dbReference type="VEuPathDB" id="VectorBase:ACUA017452"/>
<dbReference type="EnsemblMetazoa" id="ACUA017452-RA">
    <property type="protein sequence ID" value="ACUA017452-PA"/>
    <property type="gene ID" value="ACUA017452"/>
</dbReference>
<feature type="compositionally biased region" description="Acidic residues" evidence="1">
    <location>
        <begin position="221"/>
        <end position="230"/>
    </location>
</feature>
<organism evidence="3 4">
    <name type="scientific">Anopheles culicifacies</name>
    <dbReference type="NCBI Taxonomy" id="139723"/>
    <lineage>
        <taxon>Eukaryota</taxon>
        <taxon>Metazoa</taxon>
        <taxon>Ecdysozoa</taxon>
        <taxon>Arthropoda</taxon>
        <taxon>Hexapoda</taxon>
        <taxon>Insecta</taxon>
        <taxon>Pterygota</taxon>
        <taxon>Neoptera</taxon>
        <taxon>Endopterygota</taxon>
        <taxon>Diptera</taxon>
        <taxon>Nematocera</taxon>
        <taxon>Culicoidea</taxon>
        <taxon>Culicidae</taxon>
        <taxon>Anophelinae</taxon>
        <taxon>Anopheles</taxon>
        <taxon>culicifacies species complex</taxon>
    </lineage>
</organism>
<keyword evidence="2" id="KW-0472">Membrane</keyword>
<reference evidence="3" key="2">
    <citation type="submission" date="2020-05" db="UniProtKB">
        <authorList>
            <consortium name="EnsemblMetazoa"/>
        </authorList>
    </citation>
    <scope>IDENTIFICATION</scope>
    <source>
        <strain evidence="3">A-37</strain>
    </source>
</reference>
<keyword evidence="2" id="KW-1133">Transmembrane helix</keyword>
<dbReference type="AlphaFoldDB" id="A0A182MG36"/>
<feature type="region of interest" description="Disordered" evidence="1">
    <location>
        <begin position="95"/>
        <end position="240"/>
    </location>
</feature>